<evidence type="ECO:0000256" key="22">
    <source>
        <dbReference type="SAM" id="Phobius"/>
    </source>
</evidence>
<keyword evidence="14 20" id="KW-0067">ATP-binding</keyword>
<proteinExistence type="inferred from homology"/>
<evidence type="ECO:0000256" key="15">
    <source>
        <dbReference type="ARBA" id="ARBA00022989"/>
    </source>
</evidence>
<evidence type="ECO:0000256" key="20">
    <source>
        <dbReference type="PROSITE-ProRule" id="PRU10141"/>
    </source>
</evidence>
<keyword evidence="6" id="KW-0597">Phosphoprotein</keyword>
<dbReference type="PANTHER" id="PTHR48056:SF15">
    <property type="entry name" value="RECEPTOR-LIKE PROTEIN KINASE HSL1"/>
    <property type="match status" value="1"/>
</dbReference>
<dbReference type="SUPFAM" id="SSF52047">
    <property type="entry name" value="RNI-like"/>
    <property type="match status" value="1"/>
</dbReference>
<evidence type="ECO:0000256" key="13">
    <source>
        <dbReference type="ARBA" id="ARBA00022777"/>
    </source>
</evidence>
<dbReference type="Pfam" id="PF23598">
    <property type="entry name" value="LRR_14"/>
    <property type="match status" value="1"/>
</dbReference>
<feature type="chain" id="PRO_5032410086" description="non-specific serine/threonine protein kinase" evidence="23">
    <location>
        <begin position="20"/>
        <end position="997"/>
    </location>
</feature>
<dbReference type="Pfam" id="PF00560">
    <property type="entry name" value="LRR_1"/>
    <property type="match status" value="6"/>
</dbReference>
<dbReference type="EC" id="2.7.11.1" evidence="3"/>
<dbReference type="GO" id="GO:0009791">
    <property type="term" value="P:post-embryonic development"/>
    <property type="evidence" value="ECO:0007669"/>
    <property type="project" value="UniProtKB-ARBA"/>
</dbReference>
<dbReference type="SUPFAM" id="SSF56112">
    <property type="entry name" value="Protein kinase-like (PK-like)"/>
    <property type="match status" value="1"/>
</dbReference>
<keyword evidence="25" id="KW-0675">Receptor</keyword>
<evidence type="ECO:0000256" key="19">
    <source>
        <dbReference type="ARBA" id="ARBA00048679"/>
    </source>
</evidence>
<evidence type="ECO:0000313" key="25">
    <source>
        <dbReference type="EMBL" id="KAF7840294.1"/>
    </source>
</evidence>
<dbReference type="SMART" id="SM00220">
    <property type="entry name" value="S_TKc"/>
    <property type="match status" value="1"/>
</dbReference>
<dbReference type="InterPro" id="IPR008271">
    <property type="entry name" value="Ser/Thr_kinase_AS"/>
</dbReference>
<comment type="catalytic activity">
    <reaction evidence="18">
        <text>L-threonyl-[protein] + ATP = O-phospho-L-threonyl-[protein] + ADP + H(+)</text>
        <dbReference type="Rhea" id="RHEA:46608"/>
        <dbReference type="Rhea" id="RHEA-COMP:11060"/>
        <dbReference type="Rhea" id="RHEA-COMP:11605"/>
        <dbReference type="ChEBI" id="CHEBI:15378"/>
        <dbReference type="ChEBI" id="CHEBI:30013"/>
        <dbReference type="ChEBI" id="CHEBI:30616"/>
        <dbReference type="ChEBI" id="CHEBI:61977"/>
        <dbReference type="ChEBI" id="CHEBI:456216"/>
        <dbReference type="EC" id="2.7.11.1"/>
    </reaction>
</comment>
<name>A0A834X8Q6_9FABA</name>
<dbReference type="Pfam" id="PF00069">
    <property type="entry name" value="Pkinase"/>
    <property type="match status" value="1"/>
</dbReference>
<feature type="domain" description="Protein kinase" evidence="24">
    <location>
        <begin position="682"/>
        <end position="986"/>
    </location>
</feature>
<evidence type="ECO:0000256" key="5">
    <source>
        <dbReference type="ARBA" id="ARBA00022527"/>
    </source>
</evidence>
<keyword evidence="11" id="KW-0677">Repeat</keyword>
<dbReference type="OrthoDB" id="2021138at2759"/>
<keyword evidence="15 22" id="KW-1133">Transmembrane helix</keyword>
<feature type="region of interest" description="Disordered" evidence="21">
    <location>
        <begin position="969"/>
        <end position="997"/>
    </location>
</feature>
<evidence type="ECO:0000256" key="18">
    <source>
        <dbReference type="ARBA" id="ARBA00047899"/>
    </source>
</evidence>
<dbReference type="PROSITE" id="PS00108">
    <property type="entry name" value="PROTEIN_KINASE_ST"/>
    <property type="match status" value="1"/>
</dbReference>
<reference evidence="25" key="1">
    <citation type="submission" date="2020-09" db="EMBL/GenBank/DDBJ databases">
        <title>Genome-Enabled Discovery of Anthraquinone Biosynthesis in Senna tora.</title>
        <authorList>
            <person name="Kang S.-H."/>
            <person name="Pandey R.P."/>
            <person name="Lee C.-M."/>
            <person name="Sim J.-S."/>
            <person name="Jeong J.-T."/>
            <person name="Choi B.-S."/>
            <person name="Jung M."/>
            <person name="Ginzburg D."/>
            <person name="Zhao K."/>
            <person name="Won S.Y."/>
            <person name="Oh T.-J."/>
            <person name="Yu Y."/>
            <person name="Kim N.-H."/>
            <person name="Lee O.R."/>
            <person name="Lee T.-H."/>
            <person name="Bashyal P."/>
            <person name="Kim T.-S."/>
            <person name="Lee W.-H."/>
            <person name="Kawkins C."/>
            <person name="Kim C.-K."/>
            <person name="Kim J.S."/>
            <person name="Ahn B.O."/>
            <person name="Rhee S.Y."/>
            <person name="Sohng J.K."/>
        </authorList>
    </citation>
    <scope>NUCLEOTIDE SEQUENCE</scope>
    <source>
        <tissue evidence="25">Leaf</tissue>
    </source>
</reference>
<feature type="binding site" evidence="20">
    <location>
        <position position="711"/>
    </location>
    <ligand>
        <name>ATP</name>
        <dbReference type="ChEBI" id="CHEBI:30616"/>
    </ligand>
</feature>
<evidence type="ECO:0000256" key="12">
    <source>
        <dbReference type="ARBA" id="ARBA00022741"/>
    </source>
</evidence>
<dbReference type="Proteomes" id="UP000634136">
    <property type="component" value="Unassembled WGS sequence"/>
</dbReference>
<evidence type="ECO:0000256" key="21">
    <source>
        <dbReference type="SAM" id="MobiDB-lite"/>
    </source>
</evidence>
<accession>A0A834X8Q6</accession>
<dbReference type="InterPro" id="IPR001611">
    <property type="entry name" value="Leu-rich_rpt"/>
</dbReference>
<dbReference type="FunFam" id="3.80.10.10:FF:000215">
    <property type="entry name" value="Receptor-like protein kinase HSL1"/>
    <property type="match status" value="1"/>
</dbReference>
<dbReference type="GO" id="GO:0051707">
    <property type="term" value="P:response to other organism"/>
    <property type="evidence" value="ECO:0007669"/>
    <property type="project" value="UniProtKB-ARBA"/>
</dbReference>
<dbReference type="Gene3D" id="3.80.10.10">
    <property type="entry name" value="Ribonuclease Inhibitor"/>
    <property type="match status" value="3"/>
</dbReference>
<keyword evidence="8" id="KW-0808">Transferase</keyword>
<dbReference type="InterPro" id="IPR032675">
    <property type="entry name" value="LRR_dom_sf"/>
</dbReference>
<evidence type="ECO:0000256" key="9">
    <source>
        <dbReference type="ARBA" id="ARBA00022692"/>
    </source>
</evidence>
<evidence type="ECO:0000256" key="16">
    <source>
        <dbReference type="ARBA" id="ARBA00023136"/>
    </source>
</evidence>
<keyword evidence="5" id="KW-0723">Serine/threonine-protein kinase</keyword>
<evidence type="ECO:0000256" key="14">
    <source>
        <dbReference type="ARBA" id="ARBA00022840"/>
    </source>
</evidence>
<evidence type="ECO:0000256" key="2">
    <source>
        <dbReference type="ARBA" id="ARBA00008684"/>
    </source>
</evidence>
<dbReference type="InterPro" id="IPR017441">
    <property type="entry name" value="Protein_kinase_ATP_BS"/>
</dbReference>
<keyword evidence="17" id="KW-0325">Glycoprotein</keyword>
<dbReference type="FunFam" id="3.80.10.10:FF:000077">
    <property type="entry name" value="LRR receptor-like serine/threonine-protein kinase ERL1"/>
    <property type="match status" value="1"/>
</dbReference>
<dbReference type="GO" id="GO:0005886">
    <property type="term" value="C:plasma membrane"/>
    <property type="evidence" value="ECO:0007669"/>
    <property type="project" value="UniProtKB-SubCell"/>
</dbReference>
<evidence type="ECO:0000256" key="23">
    <source>
        <dbReference type="SAM" id="SignalP"/>
    </source>
</evidence>
<dbReference type="AlphaFoldDB" id="A0A834X8Q6"/>
<protein>
    <recommendedName>
        <fullName evidence="3">non-specific serine/threonine protein kinase</fullName>
        <ecNumber evidence="3">2.7.11.1</ecNumber>
    </recommendedName>
</protein>
<keyword evidence="12 20" id="KW-0547">Nucleotide-binding</keyword>
<dbReference type="InterPro" id="IPR011009">
    <property type="entry name" value="Kinase-like_dom_sf"/>
</dbReference>
<dbReference type="PROSITE" id="PS50011">
    <property type="entry name" value="PROTEIN_KINASE_DOM"/>
    <property type="match status" value="1"/>
</dbReference>
<dbReference type="GO" id="GO:0005524">
    <property type="term" value="F:ATP binding"/>
    <property type="evidence" value="ECO:0007669"/>
    <property type="project" value="UniProtKB-UniRule"/>
</dbReference>
<feature type="signal peptide" evidence="23">
    <location>
        <begin position="1"/>
        <end position="19"/>
    </location>
</feature>
<keyword evidence="13 25" id="KW-0418">Kinase</keyword>
<dbReference type="Pfam" id="PF13855">
    <property type="entry name" value="LRR_8"/>
    <property type="match status" value="1"/>
</dbReference>
<comment type="caution">
    <text evidence="25">The sequence shown here is derived from an EMBL/GenBank/DDBJ whole genome shotgun (WGS) entry which is preliminary data.</text>
</comment>
<sequence>MSIPLFLLFLFSLLPFTLSLNQDGLYLYHFKLSLDDPDSSLSSWNPRHLTPCSWAGVSCDSSNTSVTHLDLSNTNIAGPFSASLLCRLPNLSFISLFNNSINHTLPLDISSCHSLIHLDLSQNLLTGSLPHTLSLLPNLKYLDLTGNNFSGPIPDSFGSFQKLEVISLVYNLLEGTIPASLGNVTTLKMLNLSYNPFFPGRIPPEIGNLTNLEVLWLTQCNLVGTIPDSLGNLKKLKDLDLAFNNLYGSIPSSLTELTSVNQIELYNNSLSGELPRGMSNLTALRLLDASMNHLTGTIPDELCRLPLESLNLYENRFEGELPESIANSPNLYELRLFGNRLTGKLPANLGKNSPLRWLDVSTNQFWGGIPASLCDHGQLEELLMIHNLFSGEIPASLGMCQSLTRVRLGFNRLSGEVPAGIWGLPHVYLLELVDNSFSGSISRTIAGAGNLSLLILSKNNFSGMIPDEIGWLENLEAFSGSDNNFSGSLPDSIVNLGQLGTLDLHNNKLSGELPKGIRTWRKLNELNLANNEIHGKIPDEIGSLSVLNFLDLSQNQLYGKIPRGLQNLKLNQLNLSYNRLSGQLPSLLAKNMYRTSFLGNPGLCGDLKGLCDGRDEEKTAGYVWLLRAIFIIATLVFVVGVVWFYFKYRNFKNARRAIDKSKWTLMSFHKLGFSEDEILNCLDDDNEIGSGSSGKVYKVVLSNGEAVAVKKLWGGVVKDVESGDYEKGYVQDNAFDAEVETLGKIRHKNIVKLWCCCTTRDCKLLVYEYMPNGSLGDLLHSSKGGLLDWPTRYKIAVDAAEGLSYLHHDCVPAIVHRDVKSSNILLDGDFGARVADFGVAKVVETTAKGAKSMSVIAGSCGYIAPEYAYTLRVNEKSDIYSFGVVILELVTGRRPVEPEFGEKDLVKWVCTTLDQKGVDHVVDSRLDSCFKEETCKVLNIGLMCTCPLPINRPAMRRVVKMLQEVGTDNNQTKPAAKKNGKLSPYYYDDGSDHGSVA</sequence>
<dbReference type="InterPro" id="IPR055414">
    <property type="entry name" value="LRR_R13L4/SHOC2-like"/>
</dbReference>
<dbReference type="SMART" id="SM00369">
    <property type="entry name" value="LRR_TYP"/>
    <property type="match status" value="7"/>
</dbReference>
<evidence type="ECO:0000256" key="4">
    <source>
        <dbReference type="ARBA" id="ARBA00022475"/>
    </source>
</evidence>
<dbReference type="PANTHER" id="PTHR48056">
    <property type="entry name" value="LRR RECEPTOR-LIKE SERINE/THREONINE-PROTEIN KINASE-RELATED"/>
    <property type="match status" value="1"/>
</dbReference>
<dbReference type="GO" id="GO:0004674">
    <property type="term" value="F:protein serine/threonine kinase activity"/>
    <property type="evidence" value="ECO:0007669"/>
    <property type="project" value="UniProtKB-KW"/>
</dbReference>
<dbReference type="InterPro" id="IPR050647">
    <property type="entry name" value="Plant_LRR-RLKs"/>
</dbReference>
<evidence type="ECO:0000256" key="7">
    <source>
        <dbReference type="ARBA" id="ARBA00022614"/>
    </source>
</evidence>
<feature type="transmembrane region" description="Helical" evidence="22">
    <location>
        <begin position="624"/>
        <end position="646"/>
    </location>
</feature>
<comment type="catalytic activity">
    <reaction evidence="19">
        <text>L-seryl-[protein] + ATP = O-phospho-L-seryl-[protein] + ADP + H(+)</text>
        <dbReference type="Rhea" id="RHEA:17989"/>
        <dbReference type="Rhea" id="RHEA-COMP:9863"/>
        <dbReference type="Rhea" id="RHEA-COMP:11604"/>
        <dbReference type="ChEBI" id="CHEBI:15378"/>
        <dbReference type="ChEBI" id="CHEBI:29999"/>
        <dbReference type="ChEBI" id="CHEBI:30616"/>
        <dbReference type="ChEBI" id="CHEBI:83421"/>
        <dbReference type="ChEBI" id="CHEBI:456216"/>
        <dbReference type="EC" id="2.7.11.1"/>
    </reaction>
</comment>
<dbReference type="InterPro" id="IPR000719">
    <property type="entry name" value="Prot_kinase_dom"/>
</dbReference>
<keyword evidence="10 23" id="KW-0732">Signal</keyword>
<evidence type="ECO:0000256" key="1">
    <source>
        <dbReference type="ARBA" id="ARBA00004251"/>
    </source>
</evidence>
<dbReference type="Gene3D" id="3.30.200.20">
    <property type="entry name" value="Phosphorylase Kinase, domain 1"/>
    <property type="match status" value="1"/>
</dbReference>
<comment type="subcellular location">
    <subcellularLocation>
        <location evidence="1">Cell membrane</location>
        <topology evidence="1">Single-pass type I membrane protein</topology>
    </subcellularLocation>
</comment>
<dbReference type="PROSITE" id="PS00107">
    <property type="entry name" value="PROTEIN_KINASE_ATP"/>
    <property type="match status" value="1"/>
</dbReference>
<evidence type="ECO:0000256" key="8">
    <source>
        <dbReference type="ARBA" id="ARBA00022679"/>
    </source>
</evidence>
<evidence type="ECO:0000256" key="10">
    <source>
        <dbReference type="ARBA" id="ARBA00022729"/>
    </source>
</evidence>
<dbReference type="GO" id="GO:0006952">
    <property type="term" value="P:defense response"/>
    <property type="evidence" value="ECO:0007669"/>
    <property type="project" value="UniProtKB-ARBA"/>
</dbReference>
<dbReference type="GO" id="GO:0033612">
    <property type="term" value="F:receptor serine/threonine kinase binding"/>
    <property type="evidence" value="ECO:0007669"/>
    <property type="project" value="TreeGrafter"/>
</dbReference>
<dbReference type="FunFam" id="3.80.10.10:FF:000453">
    <property type="entry name" value="Leucine-rich receptor-like protein kinase family protein"/>
    <property type="match status" value="1"/>
</dbReference>
<dbReference type="InterPro" id="IPR003591">
    <property type="entry name" value="Leu-rich_rpt_typical-subtyp"/>
</dbReference>
<keyword evidence="16 22" id="KW-0472">Membrane</keyword>
<keyword evidence="9 22" id="KW-0812">Transmembrane</keyword>
<evidence type="ECO:0000256" key="11">
    <source>
        <dbReference type="ARBA" id="ARBA00022737"/>
    </source>
</evidence>
<evidence type="ECO:0000256" key="6">
    <source>
        <dbReference type="ARBA" id="ARBA00022553"/>
    </source>
</evidence>
<dbReference type="Gene3D" id="1.10.510.10">
    <property type="entry name" value="Transferase(Phosphotransferase) domain 1"/>
    <property type="match status" value="1"/>
</dbReference>
<evidence type="ECO:0000256" key="3">
    <source>
        <dbReference type="ARBA" id="ARBA00012513"/>
    </source>
</evidence>
<dbReference type="FunFam" id="3.30.200.20:FF:000711">
    <property type="entry name" value="Receptor-like protein kinase HSL1"/>
    <property type="match status" value="1"/>
</dbReference>
<evidence type="ECO:0000256" key="17">
    <source>
        <dbReference type="ARBA" id="ARBA00023180"/>
    </source>
</evidence>
<dbReference type="InterPro" id="IPR021184">
    <property type="entry name" value="TNF_CS"/>
</dbReference>
<dbReference type="InterPro" id="IPR013210">
    <property type="entry name" value="LRR_N_plant-typ"/>
</dbReference>
<comment type="similarity">
    <text evidence="2">Belongs to the protein kinase superfamily. Ser/Thr protein kinase family.</text>
</comment>
<organism evidence="25 26">
    <name type="scientific">Senna tora</name>
    <dbReference type="NCBI Taxonomy" id="362788"/>
    <lineage>
        <taxon>Eukaryota</taxon>
        <taxon>Viridiplantae</taxon>
        <taxon>Streptophyta</taxon>
        <taxon>Embryophyta</taxon>
        <taxon>Tracheophyta</taxon>
        <taxon>Spermatophyta</taxon>
        <taxon>Magnoliopsida</taxon>
        <taxon>eudicotyledons</taxon>
        <taxon>Gunneridae</taxon>
        <taxon>Pentapetalae</taxon>
        <taxon>rosids</taxon>
        <taxon>fabids</taxon>
        <taxon>Fabales</taxon>
        <taxon>Fabaceae</taxon>
        <taxon>Caesalpinioideae</taxon>
        <taxon>Cassia clade</taxon>
        <taxon>Senna</taxon>
    </lineage>
</organism>
<dbReference type="PROSITE" id="PS00251">
    <property type="entry name" value="THD_1"/>
    <property type="match status" value="1"/>
</dbReference>
<evidence type="ECO:0000313" key="26">
    <source>
        <dbReference type="Proteomes" id="UP000634136"/>
    </source>
</evidence>
<dbReference type="FunFam" id="1.10.510.10:FF:000201">
    <property type="entry name" value="Leucine-rich repeat receptor-like serine/threonine-protein kinase"/>
    <property type="match status" value="1"/>
</dbReference>
<keyword evidence="7" id="KW-0433">Leucine-rich repeat</keyword>
<dbReference type="Pfam" id="PF08263">
    <property type="entry name" value="LRRNT_2"/>
    <property type="match status" value="1"/>
</dbReference>
<dbReference type="SUPFAM" id="SSF52058">
    <property type="entry name" value="L domain-like"/>
    <property type="match status" value="1"/>
</dbReference>
<keyword evidence="4" id="KW-1003">Cell membrane</keyword>
<evidence type="ECO:0000259" key="24">
    <source>
        <dbReference type="PROSITE" id="PS50011"/>
    </source>
</evidence>
<keyword evidence="26" id="KW-1185">Reference proteome</keyword>
<gene>
    <name evidence="25" type="ORF">G2W53_002592</name>
</gene>
<dbReference type="EMBL" id="JAAIUW010000002">
    <property type="protein sequence ID" value="KAF7840294.1"/>
    <property type="molecule type" value="Genomic_DNA"/>
</dbReference>